<reference evidence="5 6" key="1">
    <citation type="submission" date="2016-10" db="EMBL/GenBank/DDBJ databases">
        <authorList>
            <person name="de Groot N.N."/>
        </authorList>
    </citation>
    <scope>NUCLEOTIDE SEQUENCE [LARGE SCALE GENOMIC DNA]</scope>
    <source>
        <strain evidence="1 5">DSM 2872</strain>
        <strain evidence="2 6">L14</strain>
    </source>
</reference>
<sequence length="61" mass="7298">MVIDRSNDWSITFFIGALFSAESLGYNVKVTILIKAIINYRRNVWNLLWGRWAFMASERWR</sequence>
<dbReference type="EMBL" id="FNQG01000002">
    <property type="protein sequence ID" value="SDZ74777.1"/>
    <property type="molecule type" value="Genomic_DNA"/>
</dbReference>
<dbReference type="Proteomes" id="UP000183469">
    <property type="component" value="Unassembled WGS sequence"/>
</dbReference>
<evidence type="ECO:0000313" key="3">
    <source>
        <dbReference type="EMBL" id="SFW24487.1"/>
    </source>
</evidence>
<gene>
    <name evidence="3" type="ORF">SAMN02910323_0963</name>
    <name evidence="2" type="ORF">SAMN05216587_103337</name>
    <name evidence="1" type="ORF">SAMN05660648_00302</name>
</gene>
<dbReference type="EMBL" id="FPJA01000004">
    <property type="protein sequence ID" value="SFW24487.1"/>
    <property type="molecule type" value="Genomic_DNA"/>
</dbReference>
<keyword evidence="4" id="KW-1185">Reference proteome</keyword>
<proteinExistence type="predicted"/>
<evidence type="ECO:0000313" key="5">
    <source>
        <dbReference type="Proteomes" id="UP000183469"/>
    </source>
</evidence>
<name>A0A1K1MMV8_SELRU</name>
<organism evidence="3 4">
    <name type="scientific">Selenomonas ruminantium</name>
    <dbReference type="NCBI Taxonomy" id="971"/>
    <lineage>
        <taxon>Bacteria</taxon>
        <taxon>Bacillati</taxon>
        <taxon>Bacillota</taxon>
        <taxon>Negativicutes</taxon>
        <taxon>Selenomonadales</taxon>
        <taxon>Selenomonadaceae</taxon>
        <taxon>Selenomonas</taxon>
    </lineage>
</organism>
<dbReference type="EMBL" id="FOJX01000003">
    <property type="protein sequence ID" value="SFA92276.1"/>
    <property type="molecule type" value="Genomic_DNA"/>
</dbReference>
<reference evidence="3" key="2">
    <citation type="submission" date="2016-11" db="EMBL/GenBank/DDBJ databases">
        <authorList>
            <person name="Jaros S."/>
            <person name="Januszkiewicz K."/>
            <person name="Wedrychowicz H."/>
        </authorList>
    </citation>
    <scope>NUCLEOTIDE SEQUENCE [LARGE SCALE GENOMIC DNA]</scope>
    <source>
        <strain evidence="3">C3</strain>
    </source>
</reference>
<evidence type="ECO:0000313" key="4">
    <source>
        <dbReference type="Proteomes" id="UP000182958"/>
    </source>
</evidence>
<dbReference type="Proteomes" id="UP000182958">
    <property type="component" value="Unassembled WGS sequence"/>
</dbReference>
<evidence type="ECO:0000313" key="1">
    <source>
        <dbReference type="EMBL" id="SDZ74777.1"/>
    </source>
</evidence>
<evidence type="ECO:0000313" key="2">
    <source>
        <dbReference type="EMBL" id="SFA92276.1"/>
    </source>
</evidence>
<dbReference type="AlphaFoldDB" id="A0A1K1MMV8"/>
<accession>A0A1K1MMV8</accession>
<dbReference type="Proteomes" id="UP000183843">
    <property type="component" value="Unassembled WGS sequence"/>
</dbReference>
<protein>
    <submittedName>
        <fullName evidence="3">Uncharacterized protein</fullName>
    </submittedName>
</protein>
<reference evidence="4" key="3">
    <citation type="submission" date="2016-11" db="EMBL/GenBank/DDBJ databases">
        <authorList>
            <person name="Varghese N."/>
            <person name="Submissions S."/>
        </authorList>
    </citation>
    <scope>NUCLEOTIDE SEQUENCE [LARGE SCALE GENOMIC DNA]</scope>
    <source>
        <strain evidence="4">C3</strain>
    </source>
</reference>
<evidence type="ECO:0000313" key="6">
    <source>
        <dbReference type="Proteomes" id="UP000183843"/>
    </source>
</evidence>